<comment type="similarity">
    <text evidence="2">Belongs to the FliJ family.</text>
</comment>
<evidence type="ECO:0000256" key="1">
    <source>
        <dbReference type="ARBA" id="ARBA00004413"/>
    </source>
</evidence>
<evidence type="ECO:0000256" key="8">
    <source>
        <dbReference type="ARBA" id="ARBA00022927"/>
    </source>
</evidence>
<dbReference type="GO" id="GO:0009288">
    <property type="term" value="C:bacterial-type flagellum"/>
    <property type="evidence" value="ECO:0007669"/>
    <property type="project" value="InterPro"/>
</dbReference>
<dbReference type="GO" id="GO:0071973">
    <property type="term" value="P:bacterial-type flagellum-dependent cell motility"/>
    <property type="evidence" value="ECO:0007669"/>
    <property type="project" value="InterPro"/>
</dbReference>
<evidence type="ECO:0000313" key="13">
    <source>
        <dbReference type="Proteomes" id="UP000448943"/>
    </source>
</evidence>
<protein>
    <recommendedName>
        <fullName evidence="3">Flagellar FliJ protein</fullName>
    </recommendedName>
</protein>
<keyword evidence="8" id="KW-0653">Protein transport</keyword>
<evidence type="ECO:0000256" key="3">
    <source>
        <dbReference type="ARBA" id="ARBA00020392"/>
    </source>
</evidence>
<evidence type="ECO:0000256" key="5">
    <source>
        <dbReference type="ARBA" id="ARBA00022475"/>
    </source>
</evidence>
<dbReference type="GO" id="GO:0015031">
    <property type="term" value="P:protein transport"/>
    <property type="evidence" value="ECO:0007669"/>
    <property type="project" value="UniProtKB-KW"/>
</dbReference>
<dbReference type="Proteomes" id="UP000448943">
    <property type="component" value="Unassembled WGS sequence"/>
</dbReference>
<dbReference type="EMBL" id="SIJB01000001">
    <property type="protein sequence ID" value="NBI27362.1"/>
    <property type="molecule type" value="Genomic_DNA"/>
</dbReference>
<keyword evidence="4" id="KW-0813">Transport</keyword>
<evidence type="ECO:0000256" key="2">
    <source>
        <dbReference type="ARBA" id="ARBA00010004"/>
    </source>
</evidence>
<dbReference type="AlphaFoldDB" id="A0A6N9PX18"/>
<accession>A0A6N9PX18</accession>
<evidence type="ECO:0000256" key="10">
    <source>
        <dbReference type="ARBA" id="ARBA00023225"/>
    </source>
</evidence>
<evidence type="ECO:0000256" key="4">
    <source>
        <dbReference type="ARBA" id="ARBA00022448"/>
    </source>
</evidence>
<keyword evidence="6" id="KW-0145">Chemotaxis</keyword>
<keyword evidence="5" id="KW-1003">Cell membrane</keyword>
<dbReference type="InterPro" id="IPR053716">
    <property type="entry name" value="Flag_assembly_chemotaxis_eff"/>
</dbReference>
<reference evidence="12 13" key="1">
    <citation type="submission" date="2019-01" db="EMBL/GenBank/DDBJ databases">
        <title>Chengkuizengella sp. nov., isolated from deep-sea sediment of East Pacific Ocean.</title>
        <authorList>
            <person name="Yang J."/>
            <person name="Lai Q."/>
            <person name="Shao Z."/>
        </authorList>
    </citation>
    <scope>NUCLEOTIDE SEQUENCE [LARGE SCALE GENOMIC DNA]</scope>
    <source>
        <strain evidence="12 13">YPA3-1-1</strain>
    </source>
</reference>
<comment type="caution">
    <text evidence="12">The sequence shown here is derived from an EMBL/GenBank/DDBJ whole genome shotgun (WGS) entry which is preliminary data.</text>
</comment>
<organism evidence="12 13">
    <name type="scientific">Chengkuizengella marina</name>
    <dbReference type="NCBI Taxonomy" id="2507566"/>
    <lineage>
        <taxon>Bacteria</taxon>
        <taxon>Bacillati</taxon>
        <taxon>Bacillota</taxon>
        <taxon>Bacilli</taxon>
        <taxon>Bacillales</taxon>
        <taxon>Paenibacillaceae</taxon>
        <taxon>Chengkuizengella</taxon>
    </lineage>
</organism>
<keyword evidence="9" id="KW-0472">Membrane</keyword>
<dbReference type="GO" id="GO:0006935">
    <property type="term" value="P:chemotaxis"/>
    <property type="evidence" value="ECO:0007669"/>
    <property type="project" value="UniProtKB-KW"/>
</dbReference>
<keyword evidence="7" id="KW-1005">Bacterial flagellum biogenesis</keyword>
<sequence>MILVYKYPMQKIVDYKNNLKIQAEWKLTEAMSQLNSENEKLSKLQSQKNNQYQELFSTFKDKTSISDLQNMSSYILYLNHHIQKQHEGLKNAEMAVTNSKDGLKKQMIDEKVWVNAREKSYTAHMEKTLKKETMELDEIAIRVQR</sequence>
<keyword evidence="11" id="KW-0175">Coiled coil</keyword>
<proteinExistence type="inferred from homology"/>
<evidence type="ECO:0000256" key="11">
    <source>
        <dbReference type="SAM" id="Coils"/>
    </source>
</evidence>
<evidence type="ECO:0000256" key="6">
    <source>
        <dbReference type="ARBA" id="ARBA00022500"/>
    </source>
</evidence>
<evidence type="ECO:0000256" key="7">
    <source>
        <dbReference type="ARBA" id="ARBA00022795"/>
    </source>
</evidence>
<name>A0A6N9PX18_9BACL</name>
<dbReference type="Pfam" id="PF02050">
    <property type="entry name" value="FliJ"/>
    <property type="match status" value="1"/>
</dbReference>
<dbReference type="GO" id="GO:0005886">
    <property type="term" value="C:plasma membrane"/>
    <property type="evidence" value="ECO:0007669"/>
    <property type="project" value="UniProtKB-SubCell"/>
</dbReference>
<comment type="subcellular location">
    <subcellularLocation>
        <location evidence="1">Cell membrane</location>
        <topology evidence="1">Peripheral membrane protein</topology>
        <orientation evidence="1">Cytoplasmic side</orientation>
    </subcellularLocation>
</comment>
<feature type="coiled-coil region" evidence="11">
    <location>
        <begin position="27"/>
        <end position="54"/>
    </location>
</feature>
<keyword evidence="13" id="KW-1185">Reference proteome</keyword>
<evidence type="ECO:0000256" key="9">
    <source>
        <dbReference type="ARBA" id="ARBA00023136"/>
    </source>
</evidence>
<evidence type="ECO:0000313" key="12">
    <source>
        <dbReference type="EMBL" id="NBI27362.1"/>
    </source>
</evidence>
<keyword evidence="10" id="KW-1006">Bacterial flagellum protein export</keyword>
<gene>
    <name evidence="12" type="ORF">ERL59_00070</name>
</gene>
<dbReference type="Gene3D" id="1.10.287.1700">
    <property type="match status" value="1"/>
</dbReference>
<dbReference type="InterPro" id="IPR012823">
    <property type="entry name" value="Flagell_FliJ"/>
</dbReference>
<dbReference type="GO" id="GO:0044781">
    <property type="term" value="P:bacterial-type flagellum organization"/>
    <property type="evidence" value="ECO:0007669"/>
    <property type="project" value="UniProtKB-KW"/>
</dbReference>